<reference evidence="2 3" key="1">
    <citation type="submission" date="2014-12" db="EMBL/GenBank/DDBJ databases">
        <title>Draft genome sequences of 10 type strains of Lactococcus.</title>
        <authorList>
            <person name="Sun Z."/>
            <person name="Zhong Z."/>
            <person name="Liu W."/>
            <person name="Zhang W."/>
            <person name="Zhang H."/>
        </authorList>
    </citation>
    <scope>NUCLEOTIDE SEQUENCE [LARGE SCALE GENOMIC DNA]</scope>
    <source>
        <strain evidence="2 3">DSM 20686</strain>
    </source>
</reference>
<dbReference type="STRING" id="1348632.GCA_001591745_00737"/>
<evidence type="ECO:0008006" key="4">
    <source>
        <dbReference type="Google" id="ProtNLM"/>
    </source>
</evidence>
<keyword evidence="1" id="KW-0732">Signal</keyword>
<accession>A0A2A5S071</accession>
<keyword evidence="3" id="KW-1185">Reference proteome</keyword>
<comment type="caution">
    <text evidence="2">The sequence shown here is derived from an EMBL/GenBank/DDBJ whole genome shotgun (WGS) entry which is preliminary data.</text>
</comment>
<sequence length="99" mass="10765">MKKILKIGLSALLGAGVAATATVLYQKQQDQKLADLLAVAKQHFKFDDVLTSWLVSDPILLHIYEGGIIRADGTVVRFEIDADSLSIIETVIDKDKVGV</sequence>
<feature type="signal peptide" evidence="1">
    <location>
        <begin position="1"/>
        <end position="21"/>
    </location>
</feature>
<dbReference type="EMBL" id="JXJX01000006">
    <property type="protein sequence ID" value="PCS06896.1"/>
    <property type="molecule type" value="Genomic_DNA"/>
</dbReference>
<dbReference type="OrthoDB" id="2242840at2"/>
<name>A0A2A5S071_9LACT</name>
<dbReference type="RefSeq" id="WP_068161700.1">
    <property type="nucleotide sequence ID" value="NZ_JXJX01000006.1"/>
</dbReference>
<organism evidence="2 3">
    <name type="scientific">Pseudolactococcus plantarum</name>
    <dbReference type="NCBI Taxonomy" id="1365"/>
    <lineage>
        <taxon>Bacteria</taxon>
        <taxon>Bacillati</taxon>
        <taxon>Bacillota</taxon>
        <taxon>Bacilli</taxon>
        <taxon>Lactobacillales</taxon>
        <taxon>Streptococcaceae</taxon>
        <taxon>Pseudolactococcus</taxon>
    </lineage>
</organism>
<evidence type="ECO:0000256" key="1">
    <source>
        <dbReference type="SAM" id="SignalP"/>
    </source>
</evidence>
<evidence type="ECO:0000313" key="2">
    <source>
        <dbReference type="EMBL" id="PCS06896.1"/>
    </source>
</evidence>
<dbReference type="Proteomes" id="UP000242246">
    <property type="component" value="Unassembled WGS sequence"/>
</dbReference>
<dbReference type="AlphaFoldDB" id="A0A2A5S071"/>
<feature type="chain" id="PRO_5039190884" description="PepSY domain-containing protein" evidence="1">
    <location>
        <begin position="22"/>
        <end position="99"/>
    </location>
</feature>
<protein>
    <recommendedName>
        <fullName evidence="4">PepSY domain-containing protein</fullName>
    </recommendedName>
</protein>
<proteinExistence type="predicted"/>
<gene>
    <name evidence="2" type="ORF">RU87_GL001356</name>
</gene>
<evidence type="ECO:0000313" key="3">
    <source>
        <dbReference type="Proteomes" id="UP000242246"/>
    </source>
</evidence>